<proteinExistence type="predicted"/>
<dbReference type="Proteomes" id="UP000002700">
    <property type="component" value="Chromosome II"/>
</dbReference>
<accession>Q3JLG2</accession>
<evidence type="ECO:0000313" key="4">
    <source>
        <dbReference type="Proteomes" id="UP000002700"/>
    </source>
</evidence>
<dbReference type="HOGENOM" id="CLU_047217_0_0_4"/>
<protein>
    <submittedName>
        <fullName evidence="3">Secretion-associated protein</fullName>
    </submittedName>
</protein>
<keyword evidence="2" id="KW-0812">Transmembrane</keyword>
<keyword evidence="2" id="KW-1133">Transmembrane helix</keyword>
<dbReference type="EnsemblBacteria" id="ABA51229">
    <property type="protein sequence ID" value="ABA51229"/>
    <property type="gene ID" value="BURPS1710b_A0432"/>
</dbReference>
<name>Q3JLG2_BURP1</name>
<feature type="region of interest" description="Disordered" evidence="1">
    <location>
        <begin position="387"/>
        <end position="414"/>
    </location>
</feature>
<feature type="transmembrane region" description="Helical" evidence="2">
    <location>
        <begin position="187"/>
        <end position="207"/>
    </location>
</feature>
<evidence type="ECO:0000256" key="1">
    <source>
        <dbReference type="SAM" id="MobiDB-lite"/>
    </source>
</evidence>
<dbReference type="EMBL" id="CP000125">
    <property type="protein sequence ID" value="ABA51229.1"/>
    <property type="molecule type" value="Genomic_DNA"/>
</dbReference>
<evidence type="ECO:0000313" key="3">
    <source>
        <dbReference type="EMBL" id="ABA51229.1"/>
    </source>
</evidence>
<keyword evidence="2" id="KW-0472">Membrane</keyword>
<evidence type="ECO:0000256" key="2">
    <source>
        <dbReference type="SAM" id="Phobius"/>
    </source>
</evidence>
<dbReference type="AlphaFoldDB" id="Q3JLG2"/>
<gene>
    <name evidence="3" type="primary">sctD</name>
    <name evidence="3" type="ordered locus">BURPS1710b_A0432</name>
</gene>
<sequence length="414" mass="44276">MTRKRNRHRHLPPHRANDGCILSHTPGRFRIYGKRADTRLYTVEQSADIRNLDHHHFPSLPWNETMKLLRILTGVHAGAQLQLAPGTHRIGSDDGADIRLTDWHAADLLLHVKDDVVRAQFVETDAERAPSASDSSETVLFVDLAPMQFDATVLCVGPDSSAWPSDFDLLSTLILRRAPQPLWRHRYARTATACIALGSVMLAVAAISTSQTSRAAPAPNVGYRAQRIVDALAAAHIDGLQARPIGDAVVVTGMVAHAADAATVRTLLASIASSGIVSRYDIAQQVSHNIEDSLGVPGAQVEYAGKGRFVVKGPPGRHEALEAAVARVRSDLDPNVTGVTVAAPESAAETAAENSASYAEMVAADGVQYAQTSDGVKHIYVADTPAQAGDNVPMRGNARSATRDVPPLPPNMPD</sequence>
<dbReference type="KEGG" id="bpm:BURPS1710b_A0432"/>
<organism evidence="3 4">
    <name type="scientific">Burkholderia pseudomallei (strain 1710b)</name>
    <dbReference type="NCBI Taxonomy" id="320372"/>
    <lineage>
        <taxon>Bacteria</taxon>
        <taxon>Pseudomonadati</taxon>
        <taxon>Pseudomonadota</taxon>
        <taxon>Betaproteobacteria</taxon>
        <taxon>Burkholderiales</taxon>
        <taxon>Burkholderiaceae</taxon>
        <taxon>Burkholderia</taxon>
        <taxon>pseudomallei group</taxon>
    </lineage>
</organism>
<reference evidence="3 4" key="1">
    <citation type="submission" date="2005-09" db="EMBL/GenBank/DDBJ databases">
        <authorList>
            <person name="Woods D.E."/>
            <person name="Nierman W.C."/>
        </authorList>
    </citation>
    <scope>NUCLEOTIDE SEQUENCE [LARGE SCALE GENOMIC DNA]</scope>
    <source>
        <strain evidence="3 4">1710b</strain>
    </source>
</reference>